<accession>A0A1R3HIM2</accession>
<dbReference type="Gene3D" id="1.10.510.10">
    <property type="entry name" value="Transferase(Phosphotransferase) domain 1"/>
    <property type="match status" value="1"/>
</dbReference>
<feature type="compositionally biased region" description="Polar residues" evidence="7">
    <location>
        <begin position="466"/>
        <end position="490"/>
    </location>
</feature>
<dbReference type="EMBL" id="AWUE01020027">
    <property type="protein sequence ID" value="OMO70197.1"/>
    <property type="molecule type" value="Genomic_DNA"/>
</dbReference>
<protein>
    <recommendedName>
        <fullName evidence="8">Protein kinase domain-containing protein</fullName>
    </recommendedName>
</protein>
<dbReference type="PANTHER" id="PTHR43671:SF63">
    <property type="entry name" value="SERINE_THREONINE-PROTEIN KINASE NEK6 ISOFORM X1"/>
    <property type="match status" value="1"/>
</dbReference>
<feature type="region of interest" description="Disordered" evidence="7">
    <location>
        <begin position="243"/>
        <end position="270"/>
    </location>
</feature>
<feature type="region of interest" description="Disordered" evidence="7">
    <location>
        <begin position="440"/>
        <end position="516"/>
    </location>
</feature>
<evidence type="ECO:0000256" key="7">
    <source>
        <dbReference type="SAM" id="MobiDB-lite"/>
    </source>
</evidence>
<reference evidence="10" key="1">
    <citation type="submission" date="2013-09" db="EMBL/GenBank/DDBJ databases">
        <title>Corchorus olitorius genome sequencing.</title>
        <authorList>
            <person name="Alam M."/>
            <person name="Haque M.S."/>
            <person name="Islam M.S."/>
            <person name="Emdad E.M."/>
            <person name="Islam M.M."/>
            <person name="Ahmed B."/>
            <person name="Halim A."/>
            <person name="Hossen Q.M.M."/>
            <person name="Hossain M.Z."/>
            <person name="Ahmed R."/>
            <person name="Khan M.M."/>
            <person name="Islam R."/>
            <person name="Rashid M.M."/>
            <person name="Khan S.A."/>
            <person name="Rahman M.S."/>
            <person name="Alam M."/>
            <person name="Yahiya A.S."/>
            <person name="Khan M.S."/>
            <person name="Azam M.S."/>
            <person name="Haque T."/>
            <person name="Lashkar M.Z.H."/>
            <person name="Akhand A.I."/>
            <person name="Morshed G."/>
            <person name="Roy S."/>
            <person name="Uddin K.S."/>
            <person name="Rabeya T."/>
            <person name="Hossain A.S."/>
            <person name="Chowdhury A."/>
            <person name="Snigdha A.R."/>
            <person name="Mortoza M.S."/>
            <person name="Matin S.A."/>
            <person name="Hoque S.M.E."/>
            <person name="Islam M.K."/>
            <person name="Roy D.K."/>
            <person name="Haider R."/>
            <person name="Moosa M.M."/>
            <person name="Elias S.M."/>
            <person name="Hasan A.M."/>
            <person name="Jahan S."/>
            <person name="Shafiuddin M."/>
            <person name="Mahmood N."/>
            <person name="Shommy N.S."/>
        </authorList>
    </citation>
    <scope>NUCLEOTIDE SEQUENCE [LARGE SCALE GENOMIC DNA]</scope>
    <source>
        <strain evidence="10">cv. O-4</strain>
    </source>
</reference>
<feature type="compositionally biased region" description="Polar residues" evidence="7">
    <location>
        <begin position="498"/>
        <end position="509"/>
    </location>
</feature>
<dbReference type="PROSITE" id="PS50011">
    <property type="entry name" value="PROTEIN_KINASE_DOM"/>
    <property type="match status" value="1"/>
</dbReference>
<feature type="region of interest" description="Disordered" evidence="7">
    <location>
        <begin position="292"/>
        <end position="398"/>
    </location>
</feature>
<feature type="compositionally biased region" description="Polar residues" evidence="7">
    <location>
        <begin position="321"/>
        <end position="332"/>
    </location>
</feature>
<dbReference type="OrthoDB" id="248923at2759"/>
<comment type="caution">
    <text evidence="9">The sequence shown here is derived from an EMBL/GenBank/DDBJ whole genome shotgun (WGS) entry which is preliminary data.</text>
</comment>
<keyword evidence="2" id="KW-0808">Transferase</keyword>
<dbReference type="GO" id="GO:0055028">
    <property type="term" value="C:cortical microtubule"/>
    <property type="evidence" value="ECO:0007669"/>
    <property type="project" value="TreeGrafter"/>
</dbReference>
<dbReference type="GO" id="GO:0007017">
    <property type="term" value="P:microtubule-based process"/>
    <property type="evidence" value="ECO:0007669"/>
    <property type="project" value="TreeGrafter"/>
</dbReference>
<feature type="domain" description="Protein kinase" evidence="8">
    <location>
        <begin position="15"/>
        <end position="314"/>
    </location>
</feature>
<dbReference type="Gene3D" id="3.30.200.20">
    <property type="entry name" value="Phosphorylase Kinase, domain 1"/>
    <property type="match status" value="1"/>
</dbReference>
<dbReference type="Proteomes" id="UP000187203">
    <property type="component" value="Unassembled WGS sequence"/>
</dbReference>
<dbReference type="InterPro" id="IPR017441">
    <property type="entry name" value="Protein_kinase_ATP_BS"/>
</dbReference>
<dbReference type="SUPFAM" id="SSF56112">
    <property type="entry name" value="Protein kinase-like (PK-like)"/>
    <property type="match status" value="1"/>
</dbReference>
<evidence type="ECO:0000256" key="2">
    <source>
        <dbReference type="ARBA" id="ARBA00022679"/>
    </source>
</evidence>
<evidence type="ECO:0000313" key="10">
    <source>
        <dbReference type="Proteomes" id="UP000187203"/>
    </source>
</evidence>
<feature type="compositionally biased region" description="Basic and acidic residues" evidence="7">
    <location>
        <begin position="440"/>
        <end position="449"/>
    </location>
</feature>
<evidence type="ECO:0000256" key="6">
    <source>
        <dbReference type="PROSITE-ProRule" id="PRU10141"/>
    </source>
</evidence>
<dbReference type="AlphaFoldDB" id="A0A1R3HIM2"/>
<dbReference type="STRING" id="93759.A0A1R3HIM2"/>
<evidence type="ECO:0000256" key="4">
    <source>
        <dbReference type="ARBA" id="ARBA00022777"/>
    </source>
</evidence>
<dbReference type="InterPro" id="IPR050660">
    <property type="entry name" value="NEK_Ser/Thr_kinase"/>
</dbReference>
<dbReference type="InterPro" id="IPR011009">
    <property type="entry name" value="Kinase-like_dom_sf"/>
</dbReference>
<name>A0A1R3HIM2_9ROSI</name>
<evidence type="ECO:0000313" key="9">
    <source>
        <dbReference type="EMBL" id="OMO70197.1"/>
    </source>
</evidence>
<keyword evidence="4" id="KW-0418">Kinase</keyword>
<keyword evidence="10" id="KW-1185">Reference proteome</keyword>
<evidence type="ECO:0000256" key="1">
    <source>
        <dbReference type="ARBA" id="ARBA00010886"/>
    </source>
</evidence>
<dbReference type="PROSITE" id="PS00107">
    <property type="entry name" value="PROTEIN_KINASE_ATP"/>
    <property type="match status" value="1"/>
</dbReference>
<gene>
    <name evidence="9" type="ORF">COLO4_28710</name>
</gene>
<feature type="compositionally biased region" description="Polar residues" evidence="7">
    <location>
        <begin position="293"/>
        <end position="312"/>
    </location>
</feature>
<keyword evidence="5 6" id="KW-0067">ATP-binding</keyword>
<sequence>MESDNGDGKSKMEDYEVIEQIGRGAFGAAFLVLHKLENKKYVLKKIRLAKQTEKFKRTAHQEMELIAKLNNPYIVEYKDAWVDKGNCICIVTGYCEGGDMADLIKKARGMHFPEEKICKWMTQLLLAVDYLHTKRVLHRDLKCSNIFLTKDNDIRLGDFGLAKLLNTEDLASSVVGTPNYMCPELLADIPYGYKSDIWSLGCCMFEIAAHQPAFRAPAAELLRHPHLQPYLLRCRNASTVYLPIKPTNSPKGKTPRKSPSSKPGSVSDRVVKDAGVSNGQENAHAIRRMADLNLSSSPSRVKPASTASTEDSLVTKRVDPTSCTIEVSNSISDSKDMSTDSEVSVSNGEKQARFNSTPEKDAEVESTLETAAFNPQHEQGPTLEKTQNLPEADVKSVSRKEEDIFCDVEVVEAALEVLDMPVLDGLGDYSKLTASSISCDDKNAFHDDGSSSSTVYETDVERRCSSNKTSSPHAKTEGDTSYLSSESNGILQCKNEAGTPSDNNNSSSLTEKDGGKQIQLTASDVSLLSRLTALSGDEIRSAWENPSQERADALESLLELCARLLKQDKLDELAGVLRPFGEEVVSSRETAIWLTKSLMSAQKFAEGT</sequence>
<dbReference type="FunFam" id="3.30.200.20:FF:000668">
    <property type="entry name" value="Serine/threonine-protein kinase Nek6"/>
    <property type="match status" value="1"/>
</dbReference>
<feature type="binding site" evidence="6">
    <location>
        <position position="44"/>
    </location>
    <ligand>
        <name>ATP</name>
        <dbReference type="ChEBI" id="CHEBI:30616"/>
    </ligand>
</feature>
<dbReference type="GO" id="GO:0004674">
    <property type="term" value="F:protein serine/threonine kinase activity"/>
    <property type="evidence" value="ECO:0007669"/>
    <property type="project" value="TreeGrafter"/>
</dbReference>
<proteinExistence type="inferred from homology"/>
<feature type="compositionally biased region" description="Polar residues" evidence="7">
    <location>
        <begin position="376"/>
        <end position="389"/>
    </location>
</feature>
<keyword evidence="3 6" id="KW-0547">Nucleotide-binding</keyword>
<comment type="similarity">
    <text evidence="1">Belongs to the protein kinase superfamily. NEK Ser/Thr protein kinase family. NIMA subfamily.</text>
</comment>
<dbReference type="PANTHER" id="PTHR43671">
    <property type="entry name" value="SERINE/THREONINE-PROTEIN KINASE NEK"/>
    <property type="match status" value="1"/>
</dbReference>
<feature type="compositionally biased region" description="Polar residues" evidence="7">
    <location>
        <begin position="340"/>
        <end position="357"/>
    </location>
</feature>
<dbReference type="InterPro" id="IPR008271">
    <property type="entry name" value="Ser/Thr_kinase_AS"/>
</dbReference>
<dbReference type="PROSITE" id="PS00108">
    <property type="entry name" value="PROTEIN_KINASE_ST"/>
    <property type="match status" value="1"/>
</dbReference>
<feature type="compositionally biased region" description="Polar residues" evidence="7">
    <location>
        <begin position="246"/>
        <end position="264"/>
    </location>
</feature>
<dbReference type="SMART" id="SM00220">
    <property type="entry name" value="S_TKc"/>
    <property type="match status" value="1"/>
</dbReference>
<dbReference type="InterPro" id="IPR000719">
    <property type="entry name" value="Prot_kinase_dom"/>
</dbReference>
<evidence type="ECO:0000259" key="8">
    <source>
        <dbReference type="PROSITE" id="PS50011"/>
    </source>
</evidence>
<evidence type="ECO:0000256" key="3">
    <source>
        <dbReference type="ARBA" id="ARBA00022741"/>
    </source>
</evidence>
<evidence type="ECO:0000256" key="5">
    <source>
        <dbReference type="ARBA" id="ARBA00022840"/>
    </source>
</evidence>
<organism evidence="9 10">
    <name type="scientific">Corchorus olitorius</name>
    <dbReference type="NCBI Taxonomy" id="93759"/>
    <lineage>
        <taxon>Eukaryota</taxon>
        <taxon>Viridiplantae</taxon>
        <taxon>Streptophyta</taxon>
        <taxon>Embryophyta</taxon>
        <taxon>Tracheophyta</taxon>
        <taxon>Spermatophyta</taxon>
        <taxon>Magnoliopsida</taxon>
        <taxon>eudicotyledons</taxon>
        <taxon>Gunneridae</taxon>
        <taxon>Pentapetalae</taxon>
        <taxon>rosids</taxon>
        <taxon>malvids</taxon>
        <taxon>Malvales</taxon>
        <taxon>Malvaceae</taxon>
        <taxon>Grewioideae</taxon>
        <taxon>Apeibeae</taxon>
        <taxon>Corchorus</taxon>
    </lineage>
</organism>
<dbReference type="GO" id="GO:0005524">
    <property type="term" value="F:ATP binding"/>
    <property type="evidence" value="ECO:0007669"/>
    <property type="project" value="UniProtKB-UniRule"/>
</dbReference>
<dbReference type="Pfam" id="PF00069">
    <property type="entry name" value="Pkinase"/>
    <property type="match status" value="1"/>
</dbReference>